<gene>
    <name evidence="1" type="ORF">MUK42_33315</name>
</gene>
<dbReference type="OrthoDB" id="3176171at2759"/>
<evidence type="ECO:0000313" key="2">
    <source>
        <dbReference type="Proteomes" id="UP001055439"/>
    </source>
</evidence>
<evidence type="ECO:0000313" key="1">
    <source>
        <dbReference type="EMBL" id="URD93255.1"/>
    </source>
</evidence>
<dbReference type="AlphaFoldDB" id="A0A9E7JTQ6"/>
<reference evidence="1" key="1">
    <citation type="submission" date="2022-05" db="EMBL/GenBank/DDBJ databases">
        <title>The Musa troglodytarum L. genome provides insights into the mechanism of non-climacteric behaviour and enrichment of carotenoids.</title>
        <authorList>
            <person name="Wang J."/>
        </authorList>
    </citation>
    <scope>NUCLEOTIDE SEQUENCE</scope>
    <source>
        <tissue evidence="1">Leaf</tissue>
    </source>
</reference>
<dbReference type="EMBL" id="CP097505">
    <property type="protein sequence ID" value="URD93255.1"/>
    <property type="molecule type" value="Genomic_DNA"/>
</dbReference>
<name>A0A9E7JTQ6_9LILI</name>
<protein>
    <submittedName>
        <fullName evidence="1">Uncharacterized protein</fullName>
    </submittedName>
</protein>
<sequence>ITKLSIPWNIIQHAAGNIQHAICSSQPRRCSDDEEVKRASISSRADIMESPTYQNFCVFALISGQRAHLEVQNASNSMRSSRLSTIILSEESIPMYFKIIWNNFTDRLTRKQLKHILTEEQSRIHHCHIHPHLRWQQNCAKIMPGKEILYMLREINTTILQDHRG</sequence>
<feature type="non-terminal residue" evidence="1">
    <location>
        <position position="1"/>
    </location>
</feature>
<accession>A0A9E7JTQ6</accession>
<organism evidence="1 2">
    <name type="scientific">Musa troglodytarum</name>
    <name type="common">fe'i banana</name>
    <dbReference type="NCBI Taxonomy" id="320322"/>
    <lineage>
        <taxon>Eukaryota</taxon>
        <taxon>Viridiplantae</taxon>
        <taxon>Streptophyta</taxon>
        <taxon>Embryophyta</taxon>
        <taxon>Tracheophyta</taxon>
        <taxon>Spermatophyta</taxon>
        <taxon>Magnoliopsida</taxon>
        <taxon>Liliopsida</taxon>
        <taxon>Zingiberales</taxon>
        <taxon>Musaceae</taxon>
        <taxon>Musa</taxon>
    </lineage>
</organism>
<proteinExistence type="predicted"/>
<dbReference type="Proteomes" id="UP001055439">
    <property type="component" value="Chromosome 3"/>
</dbReference>
<keyword evidence="2" id="KW-1185">Reference proteome</keyword>